<gene>
    <name evidence="1" type="ORF">LTSESEN_5723</name>
</gene>
<dbReference type="Proteomes" id="UP000005065">
    <property type="component" value="Unassembled WGS sequence"/>
</dbReference>
<proteinExistence type="predicted"/>
<accession>G5R7K5</accession>
<evidence type="ECO:0000313" key="1">
    <source>
        <dbReference type="EMBL" id="EHC80404.1"/>
    </source>
</evidence>
<protein>
    <submittedName>
        <fullName evidence="1">Uncharacterized protein</fullName>
    </submittedName>
</protein>
<reference evidence="1 2" key="1">
    <citation type="journal article" date="2011" name="BMC Genomics">
        <title>Genome sequencing reveals diversification of virulence factor content and possible host adaptation in distinct subpopulations of Salmonella enterica.</title>
        <authorList>
            <person name="den Bakker H.C."/>
            <person name="Moreno Switt A.I."/>
            <person name="Govoni G."/>
            <person name="Cummings C.A."/>
            <person name="Ranieri M.L."/>
            <person name="Degoricija L."/>
            <person name="Hoelzer K."/>
            <person name="Rodriguez-Rivera L.D."/>
            <person name="Brown S."/>
            <person name="Bolchacova E."/>
            <person name="Furtado M.R."/>
            <person name="Wiedmann M."/>
        </authorList>
    </citation>
    <scope>NUCLEOTIDE SEQUENCE [LARGE SCALE GENOMIC DNA]</scope>
    <source>
        <strain evidence="1 2">A4-543</strain>
    </source>
</reference>
<name>G5R7K5_SALSE</name>
<dbReference type="BioCyc" id="SENT913082:G120J-1891-MONOMER"/>
<sequence>MIYVTEMMSYKSLMFWRRQRLFGALLLWFTLSKYDGGYALFG</sequence>
<dbReference type="PATRIC" id="fig|913082.3.peg.4474"/>
<dbReference type="EMBL" id="AFCU01001823">
    <property type="protein sequence ID" value="EHC80404.1"/>
    <property type="molecule type" value="Genomic_DNA"/>
</dbReference>
<comment type="caution">
    <text evidence="1">The sequence shown here is derived from an EMBL/GenBank/DDBJ whole genome shotgun (WGS) entry which is preliminary data.</text>
</comment>
<evidence type="ECO:0000313" key="2">
    <source>
        <dbReference type="Proteomes" id="UP000005065"/>
    </source>
</evidence>
<organism evidence="1 2">
    <name type="scientific">Salmonella enterica subsp. enterica serovar Senftenberg str. A4-543</name>
    <dbReference type="NCBI Taxonomy" id="913082"/>
    <lineage>
        <taxon>Bacteria</taxon>
        <taxon>Pseudomonadati</taxon>
        <taxon>Pseudomonadota</taxon>
        <taxon>Gammaproteobacteria</taxon>
        <taxon>Enterobacterales</taxon>
        <taxon>Enterobacteriaceae</taxon>
        <taxon>Salmonella</taxon>
    </lineage>
</organism>
<dbReference type="AlphaFoldDB" id="G5R7K5"/>